<dbReference type="AlphaFoldDB" id="A0A6P2D685"/>
<accession>A0A6P2D685</accession>
<keyword evidence="3" id="KW-1185">Reference proteome</keyword>
<reference evidence="2 3" key="1">
    <citation type="submission" date="2019-05" db="EMBL/GenBank/DDBJ databases">
        <authorList>
            <consortium name="Science for Life Laboratories"/>
        </authorList>
    </citation>
    <scope>NUCLEOTIDE SEQUENCE [LARGE SCALE GENOMIC DNA]</scope>
    <source>
        <strain evidence="2">Soil9</strain>
    </source>
</reference>
<evidence type="ECO:0008006" key="4">
    <source>
        <dbReference type="Google" id="ProtNLM"/>
    </source>
</evidence>
<dbReference type="Proteomes" id="UP000464178">
    <property type="component" value="Chromosome"/>
</dbReference>
<evidence type="ECO:0000313" key="2">
    <source>
        <dbReference type="EMBL" id="VTR95965.1"/>
    </source>
</evidence>
<dbReference type="EMBL" id="LR593886">
    <property type="protein sequence ID" value="VTR95965.1"/>
    <property type="molecule type" value="Genomic_DNA"/>
</dbReference>
<dbReference type="KEGG" id="gms:SOIL9_17490"/>
<protein>
    <recommendedName>
        <fullName evidence="4">Lipoprotein</fullName>
    </recommendedName>
</protein>
<organism evidence="2 3">
    <name type="scientific">Gemmata massiliana</name>
    <dbReference type="NCBI Taxonomy" id="1210884"/>
    <lineage>
        <taxon>Bacteria</taxon>
        <taxon>Pseudomonadati</taxon>
        <taxon>Planctomycetota</taxon>
        <taxon>Planctomycetia</taxon>
        <taxon>Gemmatales</taxon>
        <taxon>Gemmataceae</taxon>
        <taxon>Gemmata</taxon>
    </lineage>
</organism>
<sequence length="58" mass="6499">MRHRLMLAALFAALLVGCDSSVPSGQTGKEVEEKQKAAQQKADDEEKQEIKDRKSRNK</sequence>
<dbReference type="RefSeq" id="WP_162670312.1">
    <property type="nucleotide sequence ID" value="NZ_LR593886.1"/>
</dbReference>
<feature type="compositionally biased region" description="Basic and acidic residues" evidence="1">
    <location>
        <begin position="29"/>
        <end position="52"/>
    </location>
</feature>
<dbReference type="PROSITE" id="PS51257">
    <property type="entry name" value="PROKAR_LIPOPROTEIN"/>
    <property type="match status" value="1"/>
</dbReference>
<feature type="region of interest" description="Disordered" evidence="1">
    <location>
        <begin position="22"/>
        <end position="58"/>
    </location>
</feature>
<name>A0A6P2D685_9BACT</name>
<gene>
    <name evidence="2" type="ORF">SOIL9_17490</name>
</gene>
<proteinExistence type="predicted"/>
<evidence type="ECO:0000313" key="3">
    <source>
        <dbReference type="Proteomes" id="UP000464178"/>
    </source>
</evidence>
<evidence type="ECO:0000256" key="1">
    <source>
        <dbReference type="SAM" id="MobiDB-lite"/>
    </source>
</evidence>